<proteinExistence type="predicted"/>
<sequence>MGKTAHLTRRRALTCLAVIIAGIPMTIAESASAQVAKDGTCGFYFTNPDHNSATARYLHCGNSFILIQVDWSNGWHQRECVPPWYSVPFYPDGPHRVVNAYYVPVAPDLIDDGQHRICRTGQPQE</sequence>
<keyword evidence="3" id="KW-1185">Reference proteome</keyword>
<comment type="caution">
    <text evidence="2">The sequence shown here is derived from an EMBL/GenBank/DDBJ whole genome shotgun (WGS) entry which is preliminary data.</text>
</comment>
<accession>A0A2T0S708</accession>
<evidence type="ECO:0000313" key="2">
    <source>
        <dbReference type="EMBL" id="PRY29196.1"/>
    </source>
</evidence>
<dbReference type="Proteomes" id="UP000239494">
    <property type="component" value="Unassembled WGS sequence"/>
</dbReference>
<dbReference type="AlphaFoldDB" id="A0A2T0S708"/>
<protein>
    <recommendedName>
        <fullName evidence="4">Secreted protein</fullName>
    </recommendedName>
</protein>
<evidence type="ECO:0008006" key="4">
    <source>
        <dbReference type="Google" id="ProtNLM"/>
    </source>
</evidence>
<feature type="signal peptide" evidence="1">
    <location>
        <begin position="1"/>
        <end position="33"/>
    </location>
</feature>
<evidence type="ECO:0000256" key="1">
    <source>
        <dbReference type="SAM" id="SignalP"/>
    </source>
</evidence>
<name>A0A2T0S708_9PSEU</name>
<dbReference type="EMBL" id="PVTF01000026">
    <property type="protein sequence ID" value="PRY29196.1"/>
    <property type="molecule type" value="Genomic_DNA"/>
</dbReference>
<reference evidence="2 3" key="1">
    <citation type="submission" date="2018-03" db="EMBL/GenBank/DDBJ databases">
        <title>Genomic Encyclopedia of Archaeal and Bacterial Type Strains, Phase II (KMG-II): from individual species to whole genera.</title>
        <authorList>
            <person name="Goeker M."/>
        </authorList>
    </citation>
    <scope>NUCLEOTIDE SEQUENCE [LARGE SCALE GENOMIC DNA]</scope>
    <source>
        <strain evidence="2 3">DSM 44720</strain>
    </source>
</reference>
<dbReference type="InterPro" id="IPR045935">
    <property type="entry name" value="DUF6355"/>
</dbReference>
<organism evidence="2 3">
    <name type="scientific">Umezawaea tangerina</name>
    <dbReference type="NCBI Taxonomy" id="84725"/>
    <lineage>
        <taxon>Bacteria</taxon>
        <taxon>Bacillati</taxon>
        <taxon>Actinomycetota</taxon>
        <taxon>Actinomycetes</taxon>
        <taxon>Pseudonocardiales</taxon>
        <taxon>Pseudonocardiaceae</taxon>
        <taxon>Umezawaea</taxon>
    </lineage>
</organism>
<feature type="chain" id="PRO_5015652827" description="Secreted protein" evidence="1">
    <location>
        <begin position="34"/>
        <end position="125"/>
    </location>
</feature>
<evidence type="ECO:0000313" key="3">
    <source>
        <dbReference type="Proteomes" id="UP000239494"/>
    </source>
</evidence>
<keyword evidence="1" id="KW-0732">Signal</keyword>
<dbReference type="Pfam" id="PF19882">
    <property type="entry name" value="DUF6355"/>
    <property type="match status" value="1"/>
</dbReference>
<gene>
    <name evidence="2" type="ORF">CLV43_12673</name>
</gene>